<dbReference type="AlphaFoldDB" id="A0A6L3Z0S6"/>
<gene>
    <name evidence="1" type="ORF">F9L04_20065</name>
</gene>
<comment type="caution">
    <text evidence="1">The sequence shown here is derived from an EMBL/GenBank/DDBJ whole genome shotgun (WGS) entry which is preliminary data.</text>
</comment>
<accession>A0A6L3Z0S6</accession>
<dbReference type="Proteomes" id="UP000481876">
    <property type="component" value="Unassembled WGS sequence"/>
</dbReference>
<evidence type="ECO:0000313" key="1">
    <source>
        <dbReference type="EMBL" id="KAB2764281.1"/>
    </source>
</evidence>
<dbReference type="EMBL" id="WBWS01000024">
    <property type="protein sequence ID" value="KAB2764281.1"/>
    <property type="molecule type" value="Genomic_DNA"/>
</dbReference>
<evidence type="ECO:0000313" key="2">
    <source>
        <dbReference type="Proteomes" id="UP000481876"/>
    </source>
</evidence>
<dbReference type="Gene3D" id="1.10.10.60">
    <property type="entry name" value="Homeodomain-like"/>
    <property type="match status" value="1"/>
</dbReference>
<proteinExistence type="predicted"/>
<organism evidence="1 2">
    <name type="scientific">Brucella anthropi</name>
    <name type="common">Ochrobactrum anthropi</name>
    <dbReference type="NCBI Taxonomy" id="529"/>
    <lineage>
        <taxon>Bacteria</taxon>
        <taxon>Pseudomonadati</taxon>
        <taxon>Pseudomonadota</taxon>
        <taxon>Alphaproteobacteria</taxon>
        <taxon>Hyphomicrobiales</taxon>
        <taxon>Brucellaceae</taxon>
        <taxon>Brucella/Ochrobactrum group</taxon>
        <taxon>Brucella</taxon>
    </lineage>
</organism>
<name>A0A6L3Z0S6_BRUAN</name>
<reference evidence="1 2" key="1">
    <citation type="submission" date="2019-09" db="EMBL/GenBank/DDBJ databases">
        <title>Taxonomic organization of the family Brucellaceae based on a phylogenomic approach.</title>
        <authorList>
            <person name="Leclercq S."/>
            <person name="Cloeckaert A."/>
            <person name="Zygmunt M.S."/>
        </authorList>
    </citation>
    <scope>NUCLEOTIDE SEQUENCE [LARGE SCALE GENOMIC DNA]</scope>
    <source>
        <strain evidence="1 2">LMG 3313</strain>
    </source>
</reference>
<sequence>MARYQRSGWKGGYLKIRTQVLLDGFRCKIPPHRTGLASKQRRGCVTSCGGRTRKEIAEEFGIGLSTLTRWLSRRQGAVMN</sequence>
<protein>
    <submittedName>
        <fullName evidence="1">Helix-turn-helix domain-containing protein</fullName>
    </submittedName>
</protein>